<accession>I3YWD5</accession>
<keyword evidence="1" id="KW-1133">Transmembrane helix</keyword>
<evidence type="ECO:0000256" key="1">
    <source>
        <dbReference type="SAM" id="Phobius"/>
    </source>
</evidence>
<dbReference type="RefSeq" id="WP_014782558.1">
    <property type="nucleotide sequence ID" value="NC_018013.1"/>
</dbReference>
<dbReference type="KEGG" id="asl:Aeqsu_1826"/>
<keyword evidence="1" id="KW-0812">Transmembrane</keyword>
<evidence type="ECO:0000313" key="3">
    <source>
        <dbReference type="Proteomes" id="UP000006049"/>
    </source>
</evidence>
<proteinExistence type="predicted"/>
<dbReference type="AlphaFoldDB" id="I3YWD5"/>
<feature type="transmembrane region" description="Helical" evidence="1">
    <location>
        <begin position="6"/>
        <end position="23"/>
    </location>
</feature>
<protein>
    <submittedName>
        <fullName evidence="2">Uncharacterized protein</fullName>
    </submittedName>
</protein>
<dbReference type="EMBL" id="CP003280">
    <property type="protein sequence ID" value="AFL81303.1"/>
    <property type="molecule type" value="Genomic_DNA"/>
</dbReference>
<keyword evidence="3" id="KW-1185">Reference proteome</keyword>
<evidence type="ECO:0000313" key="2">
    <source>
        <dbReference type="EMBL" id="AFL81303.1"/>
    </source>
</evidence>
<dbReference type="STRING" id="746697.Aeqsu_1826"/>
<gene>
    <name evidence="2" type="ordered locus">Aeqsu_1826</name>
</gene>
<dbReference type="OrthoDB" id="1447857at2"/>
<reference evidence="2 3" key="1">
    <citation type="submission" date="2012-06" db="EMBL/GenBank/DDBJ databases">
        <title>The complete genome of Aequorivita sublithincola DSM 14238.</title>
        <authorList>
            <consortium name="US DOE Joint Genome Institute (JGI-PGF)"/>
            <person name="Lucas S."/>
            <person name="Copeland A."/>
            <person name="Lapidus A."/>
            <person name="Goodwin L."/>
            <person name="Pitluck S."/>
            <person name="Peters L."/>
            <person name="Munk A.C.C."/>
            <person name="Kyrpides N."/>
            <person name="Mavromatis K."/>
            <person name="Pagani I."/>
            <person name="Ivanova N."/>
            <person name="Ovchinnikova G."/>
            <person name="Zeytun A."/>
            <person name="Detter J.C."/>
            <person name="Han C."/>
            <person name="Land M."/>
            <person name="Hauser L."/>
            <person name="Markowitz V."/>
            <person name="Cheng J.-F."/>
            <person name="Hugenholtz P."/>
            <person name="Woyke T."/>
            <person name="Wu D."/>
            <person name="Tindall B."/>
            <person name="Faehnrich R."/>
            <person name="Brambilla E."/>
            <person name="Klenk H.-P."/>
            <person name="Eisen J.A."/>
        </authorList>
    </citation>
    <scope>NUCLEOTIDE SEQUENCE [LARGE SCALE GENOMIC DNA]</scope>
    <source>
        <strain evidence="3">DSM 14238 / LMG 21431 / ACAM 643 / 9-3</strain>
    </source>
</reference>
<dbReference type="HOGENOM" id="CLU_2581867_0_0_10"/>
<organism evidence="2 3">
    <name type="scientific">Aequorivita sublithincola (strain DSM 14238 / LMG 21431 / ACAM 643 / 9-3)</name>
    <dbReference type="NCBI Taxonomy" id="746697"/>
    <lineage>
        <taxon>Bacteria</taxon>
        <taxon>Pseudomonadati</taxon>
        <taxon>Bacteroidota</taxon>
        <taxon>Flavobacteriia</taxon>
        <taxon>Flavobacteriales</taxon>
        <taxon>Flavobacteriaceae</taxon>
        <taxon>Aequorivita</taxon>
    </lineage>
</organism>
<name>I3YWD5_AEQSU</name>
<sequence>MFAQIAITLVLLLSIVGIASWFYNQRNAMKRIHNQVITNLEITIYTNHSQIRYRNSNLNRYDFQQYNLNETLIAQHEIVI</sequence>
<dbReference type="Proteomes" id="UP000006049">
    <property type="component" value="Chromosome"/>
</dbReference>
<keyword evidence="1" id="KW-0472">Membrane</keyword>